<dbReference type="Gene3D" id="3.40.190.10">
    <property type="entry name" value="Periplasmic binding protein-like II"/>
    <property type="match status" value="2"/>
</dbReference>
<dbReference type="InterPro" id="IPR036390">
    <property type="entry name" value="WH_DNA-bd_sf"/>
</dbReference>
<dbReference type="SUPFAM" id="SSF46785">
    <property type="entry name" value="Winged helix' DNA-binding domain"/>
    <property type="match status" value="1"/>
</dbReference>
<evidence type="ECO:0000256" key="3">
    <source>
        <dbReference type="ARBA" id="ARBA00023125"/>
    </source>
</evidence>
<sequence length="307" mass="33804">MEYPDLNLLIALDALLQEESVVGASRRMELSPPAMSRTLARIRRVFDDPILVLAGRKMVPTPRAEALRDPVHSLVSQALGLMQAERESSIRNLLRSFTIRANDSFIVAFGPALVRRLSDAAPGVSVRFTPEVGEDDDALREGQVDLFIGATEALDPEVRVQTLLKTAMVAVACETHALFGDAITPERFVAYDHIVVSRRGRLSGPIDVALSHLNLRRRVALTAPTFSTALLLLGGSDLVLPLPDLYLLGDHSVPAGLRAFPIPLDLPPVTIRQAWHPRFETDFAHRWLRETIRDLCLKARPSAQLGP</sequence>
<keyword evidence="7" id="KW-1185">Reference proteome</keyword>
<keyword evidence="3" id="KW-0238">DNA-binding</keyword>
<keyword evidence="2" id="KW-0805">Transcription regulation</keyword>
<organism evidence="6 7">
    <name type="scientific">Sphingomonas morindae</name>
    <dbReference type="NCBI Taxonomy" id="1541170"/>
    <lineage>
        <taxon>Bacteria</taxon>
        <taxon>Pseudomonadati</taxon>
        <taxon>Pseudomonadota</taxon>
        <taxon>Alphaproteobacteria</taxon>
        <taxon>Sphingomonadales</taxon>
        <taxon>Sphingomonadaceae</taxon>
        <taxon>Sphingomonas</taxon>
    </lineage>
</organism>
<evidence type="ECO:0000256" key="1">
    <source>
        <dbReference type="ARBA" id="ARBA00009437"/>
    </source>
</evidence>
<dbReference type="Gene3D" id="1.10.10.10">
    <property type="entry name" value="Winged helix-like DNA-binding domain superfamily/Winged helix DNA-binding domain"/>
    <property type="match status" value="1"/>
</dbReference>
<dbReference type="Pfam" id="PF03466">
    <property type="entry name" value="LysR_substrate"/>
    <property type="match status" value="1"/>
</dbReference>
<accession>A0ABY4XE11</accession>
<keyword evidence="6" id="KW-0614">Plasmid</keyword>
<feature type="domain" description="HTH lysR-type" evidence="5">
    <location>
        <begin position="4"/>
        <end position="61"/>
    </location>
</feature>
<name>A0ABY4XE11_9SPHN</name>
<geneLocation type="plasmid" evidence="6 7">
    <name>p1</name>
</geneLocation>
<dbReference type="Pfam" id="PF00126">
    <property type="entry name" value="HTH_1"/>
    <property type="match status" value="1"/>
</dbReference>
<dbReference type="EMBL" id="CP084932">
    <property type="protein sequence ID" value="USI75178.1"/>
    <property type="molecule type" value="Genomic_DNA"/>
</dbReference>
<dbReference type="PANTHER" id="PTHR30118:SF15">
    <property type="entry name" value="TRANSCRIPTIONAL REGULATORY PROTEIN"/>
    <property type="match status" value="1"/>
</dbReference>
<evidence type="ECO:0000256" key="4">
    <source>
        <dbReference type="ARBA" id="ARBA00023163"/>
    </source>
</evidence>
<protein>
    <submittedName>
        <fullName evidence="6">LysR family transcriptional regulator</fullName>
    </submittedName>
</protein>
<dbReference type="RefSeq" id="WP_252168990.1">
    <property type="nucleotide sequence ID" value="NZ_CP084932.1"/>
</dbReference>
<dbReference type="PANTHER" id="PTHR30118">
    <property type="entry name" value="HTH-TYPE TRANSCRIPTIONAL REGULATOR LEUO-RELATED"/>
    <property type="match status" value="1"/>
</dbReference>
<dbReference type="InterPro" id="IPR050389">
    <property type="entry name" value="LysR-type_TF"/>
</dbReference>
<dbReference type="InterPro" id="IPR000847">
    <property type="entry name" value="LysR_HTH_N"/>
</dbReference>
<evidence type="ECO:0000256" key="2">
    <source>
        <dbReference type="ARBA" id="ARBA00023015"/>
    </source>
</evidence>
<dbReference type="PROSITE" id="PS50931">
    <property type="entry name" value="HTH_LYSR"/>
    <property type="match status" value="1"/>
</dbReference>
<keyword evidence="4" id="KW-0804">Transcription</keyword>
<comment type="similarity">
    <text evidence="1">Belongs to the LysR transcriptional regulatory family.</text>
</comment>
<dbReference type="CDD" id="cd08460">
    <property type="entry name" value="PBP2_DntR_like_1"/>
    <property type="match status" value="1"/>
</dbReference>
<dbReference type="SUPFAM" id="SSF53850">
    <property type="entry name" value="Periplasmic binding protein-like II"/>
    <property type="match status" value="1"/>
</dbReference>
<reference evidence="6" key="1">
    <citation type="journal article" date="2022" name="Toxins">
        <title>Genomic Analysis of Sphingopyxis sp. USTB-05 for Biodegrading Cyanobacterial Hepatotoxins.</title>
        <authorList>
            <person name="Liu C."/>
            <person name="Xu Q."/>
            <person name="Zhao Z."/>
            <person name="Zhang H."/>
            <person name="Liu X."/>
            <person name="Yin C."/>
            <person name="Liu Y."/>
            <person name="Yan H."/>
        </authorList>
    </citation>
    <scope>NUCLEOTIDE SEQUENCE</scope>
    <source>
        <strain evidence="6">NBD5</strain>
    </source>
</reference>
<evidence type="ECO:0000313" key="6">
    <source>
        <dbReference type="EMBL" id="USI75178.1"/>
    </source>
</evidence>
<evidence type="ECO:0000259" key="5">
    <source>
        <dbReference type="PROSITE" id="PS50931"/>
    </source>
</evidence>
<dbReference type="Proteomes" id="UP001056937">
    <property type="component" value="Plasmid p1"/>
</dbReference>
<proteinExistence type="inferred from homology"/>
<dbReference type="InterPro" id="IPR005119">
    <property type="entry name" value="LysR_subst-bd"/>
</dbReference>
<evidence type="ECO:0000313" key="7">
    <source>
        <dbReference type="Proteomes" id="UP001056937"/>
    </source>
</evidence>
<dbReference type="InterPro" id="IPR036388">
    <property type="entry name" value="WH-like_DNA-bd_sf"/>
</dbReference>
<gene>
    <name evidence="6" type="ORF">LHA26_19260</name>
</gene>